<evidence type="ECO:0000256" key="5">
    <source>
        <dbReference type="ARBA" id="ARBA00009548"/>
    </source>
</evidence>
<feature type="compositionally biased region" description="Basic and acidic residues" evidence="18">
    <location>
        <begin position="235"/>
        <end position="284"/>
    </location>
</feature>
<dbReference type="AlphaFoldDB" id="A0A0N4TRX2"/>
<keyword evidence="16" id="KW-0539">Nucleus</keyword>
<name>A0A0N4TRX2_BRUPA</name>
<dbReference type="GO" id="GO:0030425">
    <property type="term" value="C:dendrite"/>
    <property type="evidence" value="ECO:0007669"/>
    <property type="project" value="UniProtKB-SubCell"/>
</dbReference>
<keyword evidence="7" id="KW-0813">Transport</keyword>
<keyword evidence="14" id="KW-0866">Nonsense-mediated mRNA decay</keyword>
<dbReference type="EMBL" id="UZAD01013227">
    <property type="protein sequence ID" value="VDN92568.1"/>
    <property type="molecule type" value="Genomic_DNA"/>
</dbReference>
<keyword evidence="17" id="KW-0966">Cell projection</keyword>
<evidence type="ECO:0000256" key="17">
    <source>
        <dbReference type="ARBA" id="ARBA00023273"/>
    </source>
</evidence>
<feature type="region of interest" description="Disordered" evidence="18">
    <location>
        <begin position="108"/>
        <end position="138"/>
    </location>
</feature>
<dbReference type="GO" id="GO:0016607">
    <property type="term" value="C:nuclear speck"/>
    <property type="evidence" value="ECO:0007669"/>
    <property type="project" value="UniProtKB-SubCell"/>
</dbReference>
<evidence type="ECO:0000256" key="16">
    <source>
        <dbReference type="ARBA" id="ARBA00023242"/>
    </source>
</evidence>
<keyword evidence="11" id="KW-0509">mRNA transport</keyword>
<dbReference type="GO" id="GO:0035145">
    <property type="term" value="C:exon-exon junction complex"/>
    <property type="evidence" value="ECO:0007669"/>
    <property type="project" value="InterPro"/>
</dbReference>
<evidence type="ECO:0000256" key="9">
    <source>
        <dbReference type="ARBA" id="ARBA00022664"/>
    </source>
</evidence>
<comment type="subcellular location">
    <subcellularLocation>
        <location evidence="2">Cell projection</location>
        <location evidence="2">Dendrite</location>
    </subcellularLocation>
    <subcellularLocation>
        <location evidence="1">Cytoplasm</location>
        <location evidence="1">Stress granule</location>
    </subcellularLocation>
    <subcellularLocation>
        <location evidence="4">Cytoplasm</location>
        <location evidence="4">Perinuclear region</location>
    </subcellularLocation>
    <subcellularLocation>
        <location evidence="3">Nucleus speckle</location>
    </subcellularLocation>
</comment>
<evidence type="ECO:0000256" key="1">
    <source>
        <dbReference type="ARBA" id="ARBA00004210"/>
    </source>
</evidence>
<reference evidence="22" key="1">
    <citation type="submission" date="2017-02" db="UniProtKB">
        <authorList>
            <consortium name="WormBaseParasite"/>
        </authorList>
    </citation>
    <scope>IDENTIFICATION</scope>
</reference>
<evidence type="ECO:0000256" key="3">
    <source>
        <dbReference type="ARBA" id="ARBA00004324"/>
    </source>
</evidence>
<evidence type="ECO:0000256" key="7">
    <source>
        <dbReference type="ARBA" id="ARBA00022448"/>
    </source>
</evidence>
<evidence type="ECO:0000313" key="20">
    <source>
        <dbReference type="EMBL" id="VDN92568.1"/>
    </source>
</evidence>
<dbReference type="GO" id="GO:0000184">
    <property type="term" value="P:nuclear-transcribed mRNA catabolic process, nonsense-mediated decay"/>
    <property type="evidence" value="ECO:0007669"/>
    <property type="project" value="UniProtKB-KW"/>
</dbReference>
<feature type="compositionally biased region" description="Basic and acidic residues" evidence="18">
    <location>
        <begin position="517"/>
        <end position="534"/>
    </location>
</feature>
<feature type="domain" description="Btz" evidence="19">
    <location>
        <begin position="308"/>
        <end position="405"/>
    </location>
</feature>
<feature type="compositionally biased region" description="Low complexity" evidence="18">
    <location>
        <begin position="433"/>
        <end position="442"/>
    </location>
</feature>
<keyword evidence="12" id="KW-0810">Translation regulation</keyword>
<dbReference type="GO" id="GO:0008380">
    <property type="term" value="P:RNA splicing"/>
    <property type="evidence" value="ECO:0007669"/>
    <property type="project" value="UniProtKB-KW"/>
</dbReference>
<protein>
    <recommendedName>
        <fullName evidence="6">Protein CASC3</fullName>
    </recommendedName>
</protein>
<feature type="compositionally biased region" description="Basic and acidic residues" evidence="18">
    <location>
        <begin position="349"/>
        <end position="404"/>
    </location>
</feature>
<proteinExistence type="inferred from homology"/>
<evidence type="ECO:0000256" key="14">
    <source>
        <dbReference type="ARBA" id="ARBA00023161"/>
    </source>
</evidence>
<dbReference type="GO" id="GO:0006397">
    <property type="term" value="P:mRNA processing"/>
    <property type="evidence" value="ECO:0007669"/>
    <property type="project" value="UniProtKB-KW"/>
</dbReference>
<feature type="compositionally biased region" description="Polar residues" evidence="18">
    <location>
        <begin position="413"/>
        <end position="423"/>
    </location>
</feature>
<evidence type="ECO:0000256" key="18">
    <source>
        <dbReference type="SAM" id="MobiDB-lite"/>
    </source>
</evidence>
<feature type="compositionally biased region" description="Polar residues" evidence="18">
    <location>
        <begin position="570"/>
        <end position="580"/>
    </location>
</feature>
<keyword evidence="10" id="KW-0747">Spliceosome</keyword>
<feature type="region of interest" description="Disordered" evidence="18">
    <location>
        <begin position="663"/>
        <end position="689"/>
    </location>
</feature>
<dbReference type="GO" id="GO:0006417">
    <property type="term" value="P:regulation of translation"/>
    <property type="evidence" value="ECO:0007669"/>
    <property type="project" value="UniProtKB-KW"/>
</dbReference>
<evidence type="ECO:0000313" key="21">
    <source>
        <dbReference type="Proteomes" id="UP000278627"/>
    </source>
</evidence>
<dbReference type="Pfam" id="PF09405">
    <property type="entry name" value="Btz"/>
    <property type="match status" value="1"/>
</dbReference>
<reference evidence="20 21" key="2">
    <citation type="submission" date="2018-11" db="EMBL/GenBank/DDBJ databases">
        <authorList>
            <consortium name="Pathogen Informatics"/>
        </authorList>
    </citation>
    <scope>NUCLEOTIDE SEQUENCE [LARGE SCALE GENOMIC DNA]</scope>
</reference>
<evidence type="ECO:0000256" key="10">
    <source>
        <dbReference type="ARBA" id="ARBA00022728"/>
    </source>
</evidence>
<dbReference type="InterPro" id="IPR028544">
    <property type="entry name" value="CASC3"/>
</dbReference>
<sequence length="689" mass="75492">MSAVPEVKVETPEAICTAITTDTSDTITTTTTTASTATTATTTSTTTIATTPTTTTTTVTTITPTDMKEEKKDSTENLIPSCKKLEDQESEELHSDFAVNSATIPTAKESSVQITKEKADSVHSSNSGIAEDGTDNKNIDKSKVTPMLILETENNTAGITTNEVTDLQKFANNFDQNKVDSSMSNLAEHNLTTNSGQILKSEIAMSAGEVPSKGRANDVATTVEQPLPSDDEKENDFKDKRFGGIGDGTEKDNNDSEEDYKTKEDSTFIDDRQASSDETDHFVDAKSSSQVDGGSGDDIVEISDETKEQMEEIQDEEGYEYEEEEQEAEPDDDEVEGNPAFIPKSGRYYMHDSRNTDEERTPEPSSHSRADGKWKHDRFDERSQRPKTKRELMNRYGYDIRNEQGKNTGGGSMNASTPHTNQTRGASRGGNSSGNSYANRGRFSNRALPHHSQHQSYDKRDHRRPVQNSGAGRPANRGGRKGEHHLTTNHQRDQRGTRVFKNSPTSGQKVAGAINRIDNHRSYDRNEEYLRDNRQNGGGHRGRSGTGANTGDVSTTHGKDSGAHTGGKRYSTQRLATNYAPNIQQLPPPQPPPPLQPTPTTGPIPIPPPDWRPPAYQGPPPPATVPPPPAVAPPPPPIAIPAPVPNFRPSDIVYFDPQPQQLYRSPIPIPPRTKKRLEIVPPYQAKNSN</sequence>
<feature type="compositionally biased region" description="Acidic residues" evidence="18">
    <location>
        <begin position="311"/>
        <end position="336"/>
    </location>
</feature>
<keyword evidence="21" id="KW-1185">Reference proteome</keyword>
<dbReference type="PANTHER" id="PTHR13434">
    <property type="entry name" value="PROTEIN CASC3"/>
    <property type="match status" value="1"/>
</dbReference>
<dbReference type="GO" id="GO:0003729">
    <property type="term" value="F:mRNA binding"/>
    <property type="evidence" value="ECO:0007669"/>
    <property type="project" value="InterPro"/>
</dbReference>
<evidence type="ECO:0000256" key="11">
    <source>
        <dbReference type="ARBA" id="ARBA00022816"/>
    </source>
</evidence>
<evidence type="ECO:0000256" key="8">
    <source>
        <dbReference type="ARBA" id="ARBA00022490"/>
    </source>
</evidence>
<evidence type="ECO:0000256" key="6">
    <source>
        <dbReference type="ARBA" id="ARBA00019964"/>
    </source>
</evidence>
<keyword evidence="15" id="KW-0508">mRNA splicing</keyword>
<dbReference type="InterPro" id="IPR018545">
    <property type="entry name" value="Btz_dom"/>
</dbReference>
<organism evidence="22">
    <name type="scientific">Brugia pahangi</name>
    <name type="common">Filarial nematode worm</name>
    <dbReference type="NCBI Taxonomy" id="6280"/>
    <lineage>
        <taxon>Eukaryota</taxon>
        <taxon>Metazoa</taxon>
        <taxon>Ecdysozoa</taxon>
        <taxon>Nematoda</taxon>
        <taxon>Chromadorea</taxon>
        <taxon>Rhabditida</taxon>
        <taxon>Spirurina</taxon>
        <taxon>Spiruromorpha</taxon>
        <taxon>Filarioidea</taxon>
        <taxon>Onchocercidae</taxon>
        <taxon>Brugia</taxon>
    </lineage>
</organism>
<dbReference type="GO" id="GO:0005681">
    <property type="term" value="C:spliceosomal complex"/>
    <property type="evidence" value="ECO:0007669"/>
    <property type="project" value="UniProtKB-KW"/>
</dbReference>
<dbReference type="PANTHER" id="PTHR13434:SF0">
    <property type="entry name" value="PROTEIN CASC3"/>
    <property type="match status" value="1"/>
</dbReference>
<dbReference type="WBParaSite" id="BPAG_0001142001-mRNA-1">
    <property type="protein sequence ID" value="BPAG_0001142001-mRNA-1"/>
    <property type="gene ID" value="BPAG_0001142001"/>
</dbReference>
<feature type="compositionally biased region" description="Pro residues" evidence="18">
    <location>
        <begin position="586"/>
        <end position="634"/>
    </location>
</feature>
<evidence type="ECO:0000313" key="22">
    <source>
        <dbReference type="WBParaSite" id="BPAG_0001142001-mRNA-1"/>
    </source>
</evidence>
<accession>A0A0N4TRX2</accession>
<keyword evidence="13" id="KW-0694">RNA-binding</keyword>
<gene>
    <name evidence="20" type="ORF">BPAG_LOCUS11382</name>
</gene>
<feature type="compositionally biased region" description="Basic and acidic residues" evidence="18">
    <location>
        <begin position="480"/>
        <end position="496"/>
    </location>
</feature>
<comment type="similarity">
    <text evidence="5">Belongs to the CASC3 family.</text>
</comment>
<dbReference type="STRING" id="6280.A0A0N4TRX2"/>
<evidence type="ECO:0000256" key="13">
    <source>
        <dbReference type="ARBA" id="ARBA00022884"/>
    </source>
</evidence>
<evidence type="ECO:0000256" key="4">
    <source>
        <dbReference type="ARBA" id="ARBA00004556"/>
    </source>
</evidence>
<keyword evidence="9" id="KW-0507">mRNA processing</keyword>
<keyword evidence="8" id="KW-0963">Cytoplasm</keyword>
<dbReference type="Proteomes" id="UP000278627">
    <property type="component" value="Unassembled WGS sequence"/>
</dbReference>
<evidence type="ECO:0000256" key="2">
    <source>
        <dbReference type="ARBA" id="ARBA00004279"/>
    </source>
</evidence>
<dbReference type="GO" id="GO:0051028">
    <property type="term" value="P:mRNA transport"/>
    <property type="evidence" value="ECO:0007669"/>
    <property type="project" value="UniProtKB-KW"/>
</dbReference>
<dbReference type="SMART" id="SM01044">
    <property type="entry name" value="Btz"/>
    <property type="match status" value="1"/>
</dbReference>
<feature type="region of interest" description="Disordered" evidence="18">
    <location>
        <begin position="209"/>
        <end position="634"/>
    </location>
</feature>
<dbReference type="GO" id="GO:0048471">
    <property type="term" value="C:perinuclear region of cytoplasm"/>
    <property type="evidence" value="ECO:0007669"/>
    <property type="project" value="UniProtKB-SubCell"/>
</dbReference>
<evidence type="ECO:0000256" key="15">
    <source>
        <dbReference type="ARBA" id="ARBA00023187"/>
    </source>
</evidence>
<evidence type="ECO:0000256" key="12">
    <source>
        <dbReference type="ARBA" id="ARBA00022845"/>
    </source>
</evidence>
<dbReference type="GO" id="GO:0010494">
    <property type="term" value="C:cytoplasmic stress granule"/>
    <property type="evidence" value="ECO:0007669"/>
    <property type="project" value="UniProtKB-SubCell"/>
</dbReference>
<evidence type="ECO:0000259" key="19">
    <source>
        <dbReference type="SMART" id="SM01044"/>
    </source>
</evidence>